<keyword evidence="3 9" id="KW-0698">rRNA processing</keyword>
<feature type="binding site" evidence="9">
    <location>
        <position position="117"/>
    </location>
    <ligand>
        <name>Mg(2+)</name>
        <dbReference type="ChEBI" id="CHEBI:18420"/>
    </ligand>
</feature>
<dbReference type="GO" id="GO:0010468">
    <property type="term" value="P:regulation of gene expression"/>
    <property type="evidence" value="ECO:0007669"/>
    <property type="project" value="TreeGrafter"/>
</dbReference>
<keyword evidence="4 9" id="KW-0507">mRNA processing</keyword>
<comment type="function">
    <text evidence="9">Digests double-stranded RNA. Involved in the processing of primary rRNA transcript to yield the immediate precursors to the large and small rRNAs (23S and 16S). Processes some mRNAs, and tRNAs when they are encoded in the rRNA operon. Processes pre-crRNA and tracrRNA of type II CRISPR loci if present in the organism.</text>
</comment>
<dbReference type="EMBL" id="CWGI01000001">
    <property type="protein sequence ID" value="CRX37026.1"/>
    <property type="molecule type" value="Genomic_DNA"/>
</dbReference>
<feature type="active site" evidence="9">
    <location>
        <position position="120"/>
    </location>
</feature>
<dbReference type="FunFam" id="1.10.1520.10:FF:000001">
    <property type="entry name" value="Ribonuclease 3"/>
    <property type="match status" value="1"/>
</dbReference>
<dbReference type="NCBIfam" id="TIGR02191">
    <property type="entry name" value="RNaseIII"/>
    <property type="match status" value="1"/>
</dbReference>
<dbReference type="InterPro" id="IPR011907">
    <property type="entry name" value="RNase_III"/>
</dbReference>
<dbReference type="GO" id="GO:0003725">
    <property type="term" value="F:double-stranded RNA binding"/>
    <property type="evidence" value="ECO:0007669"/>
    <property type="project" value="TreeGrafter"/>
</dbReference>
<dbReference type="HAMAP" id="MF_00104">
    <property type="entry name" value="RNase_III"/>
    <property type="match status" value="1"/>
</dbReference>
<evidence type="ECO:0000256" key="2">
    <source>
        <dbReference type="ARBA" id="ARBA00010183"/>
    </source>
</evidence>
<dbReference type="CDD" id="cd00593">
    <property type="entry name" value="RIBOc"/>
    <property type="match status" value="1"/>
</dbReference>
<keyword evidence="13" id="KW-1185">Reference proteome</keyword>
<feature type="active site" evidence="9">
    <location>
        <position position="50"/>
    </location>
</feature>
<dbReference type="EC" id="3.1.26.3" evidence="9"/>
<keyword evidence="8 9" id="KW-0694">RNA-binding</keyword>
<dbReference type="Pfam" id="PF14622">
    <property type="entry name" value="Ribonucleas_3_3"/>
    <property type="match status" value="1"/>
</dbReference>
<protein>
    <recommendedName>
        <fullName evidence="9">Ribonuclease 3</fullName>
        <ecNumber evidence="9">3.1.26.3</ecNumber>
    </recommendedName>
    <alternativeName>
        <fullName evidence="9">Ribonuclease III</fullName>
        <shortName evidence="9">RNase III</shortName>
    </alternativeName>
</protein>
<keyword evidence="9" id="KW-0963">Cytoplasm</keyword>
<evidence type="ECO:0000256" key="4">
    <source>
        <dbReference type="ARBA" id="ARBA00022664"/>
    </source>
</evidence>
<dbReference type="GO" id="GO:0019843">
    <property type="term" value="F:rRNA binding"/>
    <property type="evidence" value="ECO:0007669"/>
    <property type="project" value="UniProtKB-KW"/>
</dbReference>
<evidence type="ECO:0000256" key="8">
    <source>
        <dbReference type="ARBA" id="ARBA00022884"/>
    </source>
</evidence>
<evidence type="ECO:0000256" key="9">
    <source>
        <dbReference type="HAMAP-Rule" id="MF_00104"/>
    </source>
</evidence>
<dbReference type="PANTHER" id="PTHR11207:SF0">
    <property type="entry name" value="RIBONUCLEASE 3"/>
    <property type="match status" value="1"/>
</dbReference>
<dbReference type="Proteomes" id="UP000242141">
    <property type="component" value="Unassembled WGS sequence"/>
</dbReference>
<dbReference type="CDD" id="cd10845">
    <property type="entry name" value="DSRM_RNAse_III_family"/>
    <property type="match status" value="1"/>
</dbReference>
<keyword evidence="9" id="KW-0460">Magnesium</keyword>
<dbReference type="GO" id="GO:0006364">
    <property type="term" value="P:rRNA processing"/>
    <property type="evidence" value="ECO:0007669"/>
    <property type="project" value="UniProtKB-UniRule"/>
</dbReference>
<proteinExistence type="inferred from homology"/>
<evidence type="ECO:0000256" key="7">
    <source>
        <dbReference type="ARBA" id="ARBA00022801"/>
    </source>
</evidence>
<keyword evidence="9" id="KW-0479">Metal-binding</keyword>
<keyword evidence="6 9" id="KW-0255">Endonuclease</keyword>
<feature type="domain" description="DRBM" evidence="10">
    <location>
        <begin position="159"/>
        <end position="228"/>
    </location>
</feature>
<dbReference type="SUPFAM" id="SSF54768">
    <property type="entry name" value="dsRNA-binding domain-like"/>
    <property type="match status" value="1"/>
</dbReference>
<gene>
    <name evidence="9" type="primary">rnc</name>
    <name evidence="12" type="ORF">HEPPS_02260</name>
</gene>
<reference evidence="13" key="1">
    <citation type="submission" date="2015-05" db="EMBL/GenBank/DDBJ databases">
        <authorList>
            <person name="Collingro A."/>
        </authorList>
    </citation>
    <scope>NUCLEOTIDE SEQUENCE [LARGE SCALE GENOMIC DNA]</scope>
    <source>
        <strain evidence="13">Ps</strain>
    </source>
</reference>
<keyword evidence="7 9" id="KW-0378">Hydrolase</keyword>
<dbReference type="InterPro" id="IPR000999">
    <property type="entry name" value="RNase_III_dom"/>
</dbReference>
<dbReference type="PANTHER" id="PTHR11207">
    <property type="entry name" value="RIBONUCLEASE III"/>
    <property type="match status" value="1"/>
</dbReference>
<dbReference type="GO" id="GO:0006397">
    <property type="term" value="P:mRNA processing"/>
    <property type="evidence" value="ECO:0007669"/>
    <property type="project" value="UniProtKB-UniRule"/>
</dbReference>
<feature type="binding site" evidence="9">
    <location>
        <position position="120"/>
    </location>
    <ligand>
        <name>Mg(2+)</name>
        <dbReference type="ChEBI" id="CHEBI:18420"/>
    </ligand>
</feature>
<comment type="subcellular location">
    <subcellularLocation>
        <location evidence="9">Cytoplasm</location>
    </subcellularLocation>
</comment>
<evidence type="ECO:0000259" key="11">
    <source>
        <dbReference type="PROSITE" id="PS50142"/>
    </source>
</evidence>
<comment type="subunit">
    <text evidence="9">Homodimer.</text>
</comment>
<dbReference type="SUPFAM" id="SSF69065">
    <property type="entry name" value="RNase III domain-like"/>
    <property type="match status" value="1"/>
</dbReference>
<comment type="catalytic activity">
    <reaction evidence="1 9">
        <text>Endonucleolytic cleavage to 5'-phosphomonoester.</text>
        <dbReference type="EC" id="3.1.26.3"/>
    </reaction>
</comment>
<dbReference type="PROSITE" id="PS50137">
    <property type="entry name" value="DS_RBD"/>
    <property type="match status" value="1"/>
</dbReference>
<feature type="binding site" evidence="9">
    <location>
        <position position="46"/>
    </location>
    <ligand>
        <name>Mg(2+)</name>
        <dbReference type="ChEBI" id="CHEBI:18420"/>
    </ligand>
</feature>
<evidence type="ECO:0000259" key="10">
    <source>
        <dbReference type="PROSITE" id="PS50137"/>
    </source>
</evidence>
<dbReference type="SMART" id="SM00535">
    <property type="entry name" value="RIBOc"/>
    <property type="match status" value="1"/>
</dbReference>
<dbReference type="SMART" id="SM00358">
    <property type="entry name" value="DSRM"/>
    <property type="match status" value="1"/>
</dbReference>
<dbReference type="Gene3D" id="3.30.160.20">
    <property type="match status" value="1"/>
</dbReference>
<dbReference type="Pfam" id="PF00035">
    <property type="entry name" value="dsrm"/>
    <property type="match status" value="1"/>
</dbReference>
<name>A0A0G7ZN42_9MOLU</name>
<dbReference type="PROSITE" id="PS50142">
    <property type="entry name" value="RNASE_3_2"/>
    <property type="match status" value="1"/>
</dbReference>
<dbReference type="InterPro" id="IPR014720">
    <property type="entry name" value="dsRBD_dom"/>
</dbReference>
<evidence type="ECO:0000256" key="1">
    <source>
        <dbReference type="ARBA" id="ARBA00000109"/>
    </source>
</evidence>
<dbReference type="AlphaFoldDB" id="A0A0G7ZN42"/>
<keyword evidence="5 9" id="KW-0540">Nuclease</keyword>
<comment type="similarity">
    <text evidence="2">Belongs to the ribonuclease III family.</text>
</comment>
<dbReference type="PROSITE" id="PS00517">
    <property type="entry name" value="RNASE_3_1"/>
    <property type="match status" value="1"/>
</dbReference>
<accession>A0A0G7ZN42</accession>
<evidence type="ECO:0000313" key="13">
    <source>
        <dbReference type="Proteomes" id="UP000242141"/>
    </source>
</evidence>
<keyword evidence="9" id="KW-0699">rRNA-binding</keyword>
<evidence type="ECO:0000256" key="6">
    <source>
        <dbReference type="ARBA" id="ARBA00022759"/>
    </source>
</evidence>
<comment type="cofactor">
    <cofactor evidence="9">
        <name>Mg(2+)</name>
        <dbReference type="ChEBI" id="CHEBI:18420"/>
    </cofactor>
</comment>
<dbReference type="GO" id="GO:0046872">
    <property type="term" value="F:metal ion binding"/>
    <property type="evidence" value="ECO:0007669"/>
    <property type="project" value="UniProtKB-KW"/>
</dbReference>
<dbReference type="GO" id="GO:0008033">
    <property type="term" value="P:tRNA processing"/>
    <property type="evidence" value="ECO:0007669"/>
    <property type="project" value="UniProtKB-KW"/>
</dbReference>
<keyword evidence="9" id="KW-0819">tRNA processing</keyword>
<dbReference type="InterPro" id="IPR036389">
    <property type="entry name" value="RNase_III_sf"/>
</dbReference>
<dbReference type="GO" id="GO:0004525">
    <property type="term" value="F:ribonuclease III activity"/>
    <property type="evidence" value="ECO:0007669"/>
    <property type="project" value="UniProtKB-UniRule"/>
</dbReference>
<dbReference type="GO" id="GO:0005737">
    <property type="term" value="C:cytoplasm"/>
    <property type="evidence" value="ECO:0007669"/>
    <property type="project" value="UniProtKB-SubCell"/>
</dbReference>
<organism evidence="12 13">
    <name type="scientific">Candidatus Hepatoplasma crinochetorum</name>
    <dbReference type="NCBI Taxonomy" id="295596"/>
    <lineage>
        <taxon>Bacteria</taxon>
        <taxon>Bacillati</taxon>
        <taxon>Mycoplasmatota</taxon>
        <taxon>Mollicutes</taxon>
        <taxon>Candidatus Hepatoplasmataceae</taxon>
        <taxon>Candidatus Hepatoplasma</taxon>
    </lineage>
</organism>
<sequence length="230" mass="26765">MENNLEDFLLKNEINFKNIKYYQTAFTHMSFSHESKDKAESYERLEFLGDSILGYIVGEYIYKNFHNLPPGEMTLIRSKHVDKANLSKIGKKLEFEKYIYRGLGEIKNKPSNSVYEDVFESFVAAIYLDLGLKITKKFVQKNILIDIKKNLRKKSTFKDYKTRLQENLQSDGGNTAFYKVTKQWREKNKNFFAVAVFHDNNKLGEGVGNSKKEAEQEAAKNAISKRVDLK</sequence>
<evidence type="ECO:0000313" key="12">
    <source>
        <dbReference type="EMBL" id="CRX37026.1"/>
    </source>
</evidence>
<evidence type="ECO:0000256" key="3">
    <source>
        <dbReference type="ARBA" id="ARBA00022552"/>
    </source>
</evidence>
<dbReference type="Gene3D" id="1.10.1520.10">
    <property type="entry name" value="Ribonuclease III domain"/>
    <property type="match status" value="1"/>
</dbReference>
<evidence type="ECO:0000256" key="5">
    <source>
        <dbReference type="ARBA" id="ARBA00022722"/>
    </source>
</evidence>
<feature type="domain" description="RNase III" evidence="11">
    <location>
        <begin position="5"/>
        <end position="131"/>
    </location>
</feature>